<organism evidence="4 5">
    <name type="scientific">Russula ochroleuca</name>
    <dbReference type="NCBI Taxonomy" id="152965"/>
    <lineage>
        <taxon>Eukaryota</taxon>
        <taxon>Fungi</taxon>
        <taxon>Dikarya</taxon>
        <taxon>Basidiomycota</taxon>
        <taxon>Agaricomycotina</taxon>
        <taxon>Agaricomycetes</taxon>
        <taxon>Russulales</taxon>
        <taxon>Russulaceae</taxon>
        <taxon>Russula</taxon>
    </lineage>
</organism>
<keyword evidence="5" id="KW-1185">Reference proteome</keyword>
<evidence type="ECO:0000256" key="1">
    <source>
        <dbReference type="ARBA" id="ARBA00022664"/>
    </source>
</evidence>
<reference evidence="4" key="2">
    <citation type="journal article" date="2020" name="Nat. Commun.">
        <title>Large-scale genome sequencing of mycorrhizal fungi provides insights into the early evolution of symbiotic traits.</title>
        <authorList>
            <person name="Miyauchi S."/>
            <person name="Kiss E."/>
            <person name="Kuo A."/>
            <person name="Drula E."/>
            <person name="Kohler A."/>
            <person name="Sanchez-Garcia M."/>
            <person name="Morin E."/>
            <person name="Andreopoulos B."/>
            <person name="Barry K.W."/>
            <person name="Bonito G."/>
            <person name="Buee M."/>
            <person name="Carver A."/>
            <person name="Chen C."/>
            <person name="Cichocki N."/>
            <person name="Clum A."/>
            <person name="Culley D."/>
            <person name="Crous P.W."/>
            <person name="Fauchery L."/>
            <person name="Girlanda M."/>
            <person name="Hayes R.D."/>
            <person name="Keri Z."/>
            <person name="LaButti K."/>
            <person name="Lipzen A."/>
            <person name="Lombard V."/>
            <person name="Magnuson J."/>
            <person name="Maillard F."/>
            <person name="Murat C."/>
            <person name="Nolan M."/>
            <person name="Ohm R.A."/>
            <person name="Pangilinan J."/>
            <person name="Pereira M.F."/>
            <person name="Perotto S."/>
            <person name="Peter M."/>
            <person name="Pfister S."/>
            <person name="Riley R."/>
            <person name="Sitrit Y."/>
            <person name="Stielow J.B."/>
            <person name="Szollosi G."/>
            <person name="Zifcakova L."/>
            <person name="Stursova M."/>
            <person name="Spatafora J.W."/>
            <person name="Tedersoo L."/>
            <person name="Vaario L.M."/>
            <person name="Yamada A."/>
            <person name="Yan M."/>
            <person name="Wang P."/>
            <person name="Xu J."/>
            <person name="Bruns T."/>
            <person name="Baldrian P."/>
            <person name="Vilgalys R."/>
            <person name="Dunand C."/>
            <person name="Henrissat B."/>
            <person name="Grigoriev I.V."/>
            <person name="Hibbett D."/>
            <person name="Nagy L.G."/>
            <person name="Martin F.M."/>
        </authorList>
    </citation>
    <scope>NUCLEOTIDE SEQUENCE</scope>
    <source>
        <strain evidence="4">Prilba</strain>
    </source>
</reference>
<dbReference type="Proteomes" id="UP000759537">
    <property type="component" value="Unassembled WGS sequence"/>
</dbReference>
<evidence type="ECO:0000259" key="3">
    <source>
        <dbReference type="PROSITE" id="PS50158"/>
    </source>
</evidence>
<keyword evidence="2" id="KW-0862">Zinc</keyword>
<dbReference type="GO" id="GO:0003676">
    <property type="term" value="F:nucleic acid binding"/>
    <property type="evidence" value="ECO:0007669"/>
    <property type="project" value="InterPro"/>
</dbReference>
<keyword evidence="2" id="KW-0479">Metal-binding</keyword>
<feature type="domain" description="CCHC-type" evidence="3">
    <location>
        <begin position="82"/>
        <end position="97"/>
    </location>
</feature>
<dbReference type="InterPro" id="IPR001878">
    <property type="entry name" value="Znf_CCHC"/>
</dbReference>
<protein>
    <recommendedName>
        <fullName evidence="3">CCHC-type domain-containing protein</fullName>
    </recommendedName>
</protein>
<sequence>MAGARGCFNCGGSITVSPSLAITLRFVECTQAAWKVTYRVTVRWSKRQNLAIAVDGRVTFAGGFGGSGGGGGGGSGGSGTECYRCGKIGHIARACPEAPGGGSGGGYGGGGGGGGGYGSFGGSQKTWVTSAAIARSLKGALATRADQKATSRVIAPTPAERLKRHSEGFIVATTKRK</sequence>
<dbReference type="AlphaFoldDB" id="A0A9P5JYM1"/>
<dbReference type="SUPFAM" id="SSF57756">
    <property type="entry name" value="Retrovirus zinc finger-like domains"/>
    <property type="match status" value="1"/>
</dbReference>
<keyword evidence="1" id="KW-0507">mRNA processing</keyword>
<dbReference type="InterPro" id="IPR036875">
    <property type="entry name" value="Znf_CCHC_sf"/>
</dbReference>
<dbReference type="PROSITE" id="PS50158">
    <property type="entry name" value="ZF_CCHC"/>
    <property type="match status" value="1"/>
</dbReference>
<dbReference type="GO" id="GO:0008270">
    <property type="term" value="F:zinc ion binding"/>
    <property type="evidence" value="ECO:0007669"/>
    <property type="project" value="UniProtKB-KW"/>
</dbReference>
<dbReference type="EMBL" id="WHVB01000025">
    <property type="protein sequence ID" value="KAF8470514.1"/>
    <property type="molecule type" value="Genomic_DNA"/>
</dbReference>
<comment type="caution">
    <text evidence="4">The sequence shown here is derived from an EMBL/GenBank/DDBJ whole genome shotgun (WGS) entry which is preliminary data.</text>
</comment>
<accession>A0A9P5JYM1</accession>
<evidence type="ECO:0000256" key="2">
    <source>
        <dbReference type="PROSITE-ProRule" id="PRU00047"/>
    </source>
</evidence>
<keyword evidence="2" id="KW-0863">Zinc-finger</keyword>
<dbReference type="Gene3D" id="4.10.60.10">
    <property type="entry name" value="Zinc finger, CCHC-type"/>
    <property type="match status" value="1"/>
</dbReference>
<gene>
    <name evidence="4" type="ORF">DFH94DRAFT_685138</name>
</gene>
<dbReference type="SMART" id="SM00343">
    <property type="entry name" value="ZnF_C2HC"/>
    <property type="match status" value="1"/>
</dbReference>
<proteinExistence type="predicted"/>
<dbReference type="OrthoDB" id="2527451at2759"/>
<evidence type="ECO:0000313" key="4">
    <source>
        <dbReference type="EMBL" id="KAF8470514.1"/>
    </source>
</evidence>
<dbReference type="GO" id="GO:0006397">
    <property type="term" value="P:mRNA processing"/>
    <property type="evidence" value="ECO:0007669"/>
    <property type="project" value="UniProtKB-KW"/>
</dbReference>
<dbReference type="Pfam" id="PF00098">
    <property type="entry name" value="zf-CCHC"/>
    <property type="match status" value="1"/>
</dbReference>
<evidence type="ECO:0000313" key="5">
    <source>
        <dbReference type="Proteomes" id="UP000759537"/>
    </source>
</evidence>
<name>A0A9P5JYM1_9AGAM</name>
<reference evidence="4" key="1">
    <citation type="submission" date="2019-10" db="EMBL/GenBank/DDBJ databases">
        <authorList>
            <consortium name="DOE Joint Genome Institute"/>
            <person name="Kuo A."/>
            <person name="Miyauchi S."/>
            <person name="Kiss E."/>
            <person name="Drula E."/>
            <person name="Kohler A."/>
            <person name="Sanchez-Garcia M."/>
            <person name="Andreopoulos B."/>
            <person name="Barry K.W."/>
            <person name="Bonito G."/>
            <person name="Buee M."/>
            <person name="Carver A."/>
            <person name="Chen C."/>
            <person name="Cichocki N."/>
            <person name="Clum A."/>
            <person name="Culley D."/>
            <person name="Crous P.W."/>
            <person name="Fauchery L."/>
            <person name="Girlanda M."/>
            <person name="Hayes R."/>
            <person name="Keri Z."/>
            <person name="LaButti K."/>
            <person name="Lipzen A."/>
            <person name="Lombard V."/>
            <person name="Magnuson J."/>
            <person name="Maillard F."/>
            <person name="Morin E."/>
            <person name="Murat C."/>
            <person name="Nolan M."/>
            <person name="Ohm R."/>
            <person name="Pangilinan J."/>
            <person name="Pereira M."/>
            <person name="Perotto S."/>
            <person name="Peter M."/>
            <person name="Riley R."/>
            <person name="Sitrit Y."/>
            <person name="Stielow B."/>
            <person name="Szollosi G."/>
            <person name="Zifcakova L."/>
            <person name="Stursova M."/>
            <person name="Spatafora J.W."/>
            <person name="Tedersoo L."/>
            <person name="Vaario L.-M."/>
            <person name="Yamada A."/>
            <person name="Yan M."/>
            <person name="Wang P."/>
            <person name="Xu J."/>
            <person name="Bruns T."/>
            <person name="Baldrian P."/>
            <person name="Vilgalys R."/>
            <person name="Henrissat B."/>
            <person name="Grigoriev I.V."/>
            <person name="Hibbett D."/>
            <person name="Nagy L.G."/>
            <person name="Martin F.M."/>
        </authorList>
    </citation>
    <scope>NUCLEOTIDE SEQUENCE</scope>
    <source>
        <strain evidence="4">Prilba</strain>
    </source>
</reference>